<feature type="region of interest" description="Disordered" evidence="2">
    <location>
        <begin position="1"/>
        <end position="30"/>
    </location>
</feature>
<dbReference type="PANTHER" id="PTHR43179">
    <property type="entry name" value="RHAMNOSYLTRANSFERASE WBBL"/>
    <property type="match status" value="1"/>
</dbReference>
<dbReference type="CDD" id="cd03801">
    <property type="entry name" value="GT4_PimA-like"/>
    <property type="match status" value="1"/>
</dbReference>
<dbReference type="Gene3D" id="3.40.50.2000">
    <property type="entry name" value="Glycogen Phosphorylase B"/>
    <property type="match status" value="1"/>
</dbReference>
<feature type="coiled-coil region" evidence="1">
    <location>
        <begin position="557"/>
        <end position="584"/>
    </location>
</feature>
<feature type="coiled-coil region" evidence="1">
    <location>
        <begin position="393"/>
        <end position="497"/>
    </location>
</feature>
<dbReference type="Gene3D" id="3.40.50.300">
    <property type="entry name" value="P-loop containing nucleotide triphosphate hydrolases"/>
    <property type="match status" value="1"/>
</dbReference>
<dbReference type="Pfam" id="PF00535">
    <property type="entry name" value="Glycos_transf_2"/>
    <property type="match status" value="1"/>
</dbReference>
<reference evidence="4 5" key="1">
    <citation type="journal article" date="2008" name="Int. J. Syst. Evol. Microbiol.">
        <title>Luteimonas marina sp. nov., isolated from seawater.</title>
        <authorList>
            <person name="Baik K.S."/>
            <person name="Park S.C."/>
            <person name="Kim M.S."/>
            <person name="Kim E.M."/>
            <person name="Park C."/>
            <person name="Chun J."/>
            <person name="Seong C.N."/>
        </authorList>
    </citation>
    <scope>NUCLEOTIDE SEQUENCE [LARGE SCALE GENOMIC DNA]</scope>
    <source>
        <strain evidence="4 5">FR1330</strain>
    </source>
</reference>
<name>A0A5C5TZ05_9GAMM</name>
<keyword evidence="1" id="KW-0175">Coiled coil</keyword>
<protein>
    <submittedName>
        <fullName evidence="4">Glycosyltransferase</fullName>
    </submittedName>
</protein>
<dbReference type="EMBL" id="VOHK01000006">
    <property type="protein sequence ID" value="TWT18628.1"/>
    <property type="molecule type" value="Genomic_DNA"/>
</dbReference>
<dbReference type="InterPro" id="IPR027417">
    <property type="entry name" value="P-loop_NTPase"/>
</dbReference>
<dbReference type="InterPro" id="IPR001173">
    <property type="entry name" value="Glyco_trans_2-like"/>
</dbReference>
<dbReference type="Proteomes" id="UP000319980">
    <property type="component" value="Unassembled WGS sequence"/>
</dbReference>
<evidence type="ECO:0000256" key="2">
    <source>
        <dbReference type="SAM" id="MobiDB-lite"/>
    </source>
</evidence>
<dbReference type="SUPFAM" id="SSF53756">
    <property type="entry name" value="UDP-Glycosyltransferase/glycogen phosphorylase"/>
    <property type="match status" value="1"/>
</dbReference>
<feature type="compositionally biased region" description="Low complexity" evidence="2">
    <location>
        <begin position="649"/>
        <end position="662"/>
    </location>
</feature>
<evidence type="ECO:0000256" key="1">
    <source>
        <dbReference type="SAM" id="Coils"/>
    </source>
</evidence>
<keyword evidence="4" id="KW-0808">Transferase</keyword>
<dbReference type="PANTHER" id="PTHR43179:SF7">
    <property type="entry name" value="RHAMNOSYLTRANSFERASE WBBL"/>
    <property type="match status" value="1"/>
</dbReference>
<dbReference type="GO" id="GO:0016740">
    <property type="term" value="F:transferase activity"/>
    <property type="evidence" value="ECO:0007669"/>
    <property type="project" value="UniProtKB-KW"/>
</dbReference>
<dbReference type="InterPro" id="IPR029044">
    <property type="entry name" value="Nucleotide-diphossugar_trans"/>
</dbReference>
<dbReference type="Gene3D" id="1.10.287.1490">
    <property type="match status" value="1"/>
</dbReference>
<dbReference type="SUPFAM" id="SSF53448">
    <property type="entry name" value="Nucleotide-diphospho-sugar transferases"/>
    <property type="match status" value="1"/>
</dbReference>
<dbReference type="Gene3D" id="3.90.550.10">
    <property type="entry name" value="Spore Coat Polysaccharide Biosynthesis Protein SpsA, Chain A"/>
    <property type="match status" value="1"/>
</dbReference>
<comment type="caution">
    <text evidence="4">The sequence shown here is derived from an EMBL/GenBank/DDBJ whole genome shotgun (WGS) entry which is preliminary data.</text>
</comment>
<feature type="region of interest" description="Disordered" evidence="2">
    <location>
        <begin position="646"/>
        <end position="667"/>
    </location>
</feature>
<dbReference type="CDD" id="cd04186">
    <property type="entry name" value="GT_2_like_c"/>
    <property type="match status" value="1"/>
</dbReference>
<feature type="compositionally biased region" description="Low complexity" evidence="2">
    <location>
        <begin position="11"/>
        <end position="20"/>
    </location>
</feature>
<evidence type="ECO:0000259" key="3">
    <source>
        <dbReference type="Pfam" id="PF00535"/>
    </source>
</evidence>
<dbReference type="SUPFAM" id="SSF52540">
    <property type="entry name" value="P-loop containing nucleoside triphosphate hydrolases"/>
    <property type="match status" value="1"/>
</dbReference>
<feature type="compositionally biased region" description="Polar residues" evidence="2">
    <location>
        <begin position="1"/>
        <end position="10"/>
    </location>
</feature>
<evidence type="ECO:0000313" key="5">
    <source>
        <dbReference type="Proteomes" id="UP000319980"/>
    </source>
</evidence>
<sequence length="1326" mass="146528">MNGCSGASSMSSPVGTVSTGPGPPRGKAAAKMHDSVAAGVLPLRTDQRSEGSRMTTDSASPRALLVLGMHRSGTSAVAGALRLHGVALGEDLLAPASDNPKGFWEHAGVVAIHDRLLVSLGRSWNDPRPLPEGWQDGPEASRAMSELESLLVAEFGGLPLWAVKDPRLCRLLPLWEPILARLGVRPAALFVMRHPRDVVASLTARNDWPPGLSRLLWIQHLLEAEAATRGMPRAILSYDALLQAPGETLDAAFAALDLVPPPASPDARTALSGFVSRSDRHHAHADDPAPEWDLVQRMFAAATSSRQPWRDLAPLRAEFERAESLYADTLEDFARLGERERRELAQARLRLQDADTEVKQRGDLIVALNARVAEMDVQHLELRREFDERSAWAETLGRERQALIEQAAELRAEYDERTRWSEALDAERASLSQRLGELQSEYDEQARWAQSLDAERASLSQRLGELQSEYDERTRWAQSLDAERASLSQRLGELQSEYDERTRWAQSLSAELDAMGQRAASMERHLAQWGEAVATGLHASGIDAGETASLEQAIGGLRQLATRRSEMEAELRDLSARHQAQSVQMQQILTSRSWRLTRPLRFALRIARGDWPSVITSLRASSLGQGGLLAPLRALAGRWLRRHDPAPAPAAAAAPHSPSDPAVAQPVSAGQLQQLSFPPCPHPVVSIIIPTYGNLHHTFQCLRSIAENAPRVAYEVLVVEDASGDAAIQALRDVPGLHYHDNPENLGFLRSCNRAATLARGDYLYFLNNDTEVTRGWLDSLVEVFDRRPDAGLVGSKLVYPDGRLQEAGGILWSDGSAWNYGRLDDPDLPQYNYLKEADYVSGASIMLRRALFLDVLGGFDERYAPAYYEDTDLAFRVREQGLKVYLQPRSVVIHHEGVSSGTDVSTGVKSWQPVNQRKFLERWGAVLAREHTPNAVDVETARDRSRGKKAILVVDHYIPQPDRDAGSRAIFQMVEVLVGQGYSVRFWPDNLYRDPDYVHLLQDMGVEVIYGSGYAGAFDAWIGERSDLFHAVILSRPHISVKYIDSVRKHAQSRVVYFGHDVHHLRMLEQMKVEPSDQLAIDTRWLRSLEHEMWAKSDVIVYPSADETAHVRDWLRSNRGKARALTAPLYGFESVPEAAPGDLRDRSGILFVAGFAHQPNVDAALWFVSQVLPLIRASAADVCLALVGSNPKPEILQLACDGIEVTGFVSDEELERRYAATRVAIAPLRFGGGMKGKVLEAMRHGVPCVTTPTGMQGLSEAGGFMRYADDPEAFAAHVLELLSDDGAWNAVSSSELDFIERRFSRRVFEGTFASILAADKDARDA</sequence>
<keyword evidence="5" id="KW-1185">Reference proteome</keyword>
<gene>
    <name evidence="4" type="ORF">FQY83_14725</name>
</gene>
<organism evidence="4 5">
    <name type="scientific">Luteimonas marina</name>
    <dbReference type="NCBI Taxonomy" id="488485"/>
    <lineage>
        <taxon>Bacteria</taxon>
        <taxon>Pseudomonadati</taxon>
        <taxon>Pseudomonadota</taxon>
        <taxon>Gammaproteobacteria</taxon>
        <taxon>Lysobacterales</taxon>
        <taxon>Lysobacteraceae</taxon>
        <taxon>Luteimonas</taxon>
    </lineage>
</organism>
<evidence type="ECO:0000313" key="4">
    <source>
        <dbReference type="EMBL" id="TWT18628.1"/>
    </source>
</evidence>
<proteinExistence type="predicted"/>
<dbReference type="Pfam" id="PF13692">
    <property type="entry name" value="Glyco_trans_1_4"/>
    <property type="match status" value="1"/>
</dbReference>
<dbReference type="SUPFAM" id="SSF90257">
    <property type="entry name" value="Myosin rod fragments"/>
    <property type="match status" value="1"/>
</dbReference>
<feature type="domain" description="Glycosyltransferase 2-like" evidence="3">
    <location>
        <begin position="686"/>
        <end position="852"/>
    </location>
</feature>
<accession>A0A5C5TZ05</accession>